<feature type="compositionally biased region" description="Acidic residues" evidence="10">
    <location>
        <begin position="169"/>
        <end position="180"/>
    </location>
</feature>
<keyword evidence="12" id="KW-1185">Reference proteome</keyword>
<comment type="subcellular location">
    <subcellularLocation>
        <location evidence="8">Endomembrane system</location>
        <topology evidence="8">Single-pass type IV membrane protein</topology>
    </subcellularLocation>
</comment>
<dbReference type="GO" id="GO:0012507">
    <property type="term" value="C:ER to Golgi transport vesicle membrane"/>
    <property type="evidence" value="ECO:0007669"/>
    <property type="project" value="TreeGrafter"/>
</dbReference>
<dbReference type="GO" id="GO:0016236">
    <property type="term" value="P:macroautophagy"/>
    <property type="evidence" value="ECO:0007669"/>
    <property type="project" value="TreeGrafter"/>
</dbReference>
<keyword evidence="5" id="KW-1133">Transmembrane helix</keyword>
<comment type="similarity">
    <text evidence="1">Belongs to the VTI1 family.</text>
</comment>
<feature type="coiled-coil region" evidence="9">
    <location>
        <begin position="34"/>
        <end position="61"/>
    </location>
</feature>
<dbReference type="AlphaFoldDB" id="A0A9J7FMA0"/>
<dbReference type="FunFam" id="1.20.58.400:FF:000001">
    <property type="entry name" value="Vesicle transport through interaction with t-SNAREs homolog 1A"/>
    <property type="match status" value="1"/>
</dbReference>
<sequence>MSSDFEGYEQDFAVLTAEITSKISRVPRLPPDEKKQMVANVEKQLEEARELLEQMDLEVREIPPQSRGMYSNRMRSYKQEMGKLETDFKRSRIAYSDEVRNELLGDDGNSSENQRAHLLDNTERLERSSRRLEAGYQIAVETGKFSTTSLHHSFTEEGLHTPFQKDELQEGEGTDMDEPSDCGSGTQEGVLSKNCLSPELAPYSKGFKKFEQK</sequence>
<dbReference type="OrthoDB" id="430637at2759"/>
<reference evidence="12" key="2">
    <citation type="journal article" date="2020" name="Biotechnol. Bioeng.">
        <title>Chromosome-scale scaffolds for the Chinese hamster reference genome assembly to facilitate the study of the CHO epigenome.</title>
        <authorList>
            <person name="Hilliard W."/>
            <person name="MacDonald M."/>
            <person name="Lee K.H."/>
        </authorList>
    </citation>
    <scope>NUCLEOTIDE SEQUENCE [LARGE SCALE GENOMIC DNA]</scope>
    <source>
        <strain evidence="12">17A/GY</strain>
    </source>
</reference>
<dbReference type="PANTHER" id="PTHR21230:SF26">
    <property type="entry name" value="VESICLE TRANSPORT THROUGH INTERACTION WITH T-SNARES HOMOLOG 1A"/>
    <property type="match status" value="1"/>
</dbReference>
<evidence type="ECO:0000259" key="11">
    <source>
        <dbReference type="Pfam" id="PF05008"/>
    </source>
</evidence>
<dbReference type="GO" id="GO:0048280">
    <property type="term" value="P:vesicle fusion with Golgi apparatus"/>
    <property type="evidence" value="ECO:0007669"/>
    <property type="project" value="TreeGrafter"/>
</dbReference>
<reference evidence="13" key="3">
    <citation type="submission" date="2025-08" db="UniProtKB">
        <authorList>
            <consortium name="RefSeq"/>
        </authorList>
    </citation>
    <scope>IDENTIFICATION</scope>
    <source>
        <strain evidence="13">17A/GY</strain>
        <tissue evidence="13">Liver</tissue>
    </source>
</reference>
<reference evidence="12" key="1">
    <citation type="journal article" date="2018" name="Biotechnol. Bioeng.">
        <title>A reference genome of the Chinese hamster based on a hybrid assembly strategy.</title>
        <authorList>
            <person name="Rupp O."/>
            <person name="MacDonald M.L."/>
            <person name="Li S."/>
            <person name="Dhiman H."/>
            <person name="Polson S."/>
            <person name="Griep S."/>
            <person name="Heffner K."/>
            <person name="Hernandez I."/>
            <person name="Brinkrolf K."/>
            <person name="Jadhav V."/>
            <person name="Samoudi M."/>
            <person name="Hao H."/>
            <person name="Kingham B."/>
            <person name="Goesmann A."/>
            <person name="Betenbaugh M.J."/>
            <person name="Lewis N.E."/>
            <person name="Borth N."/>
            <person name="Lee K.H."/>
        </authorList>
    </citation>
    <scope>NUCLEOTIDE SEQUENCE [LARGE SCALE GENOMIC DNA]</scope>
    <source>
        <strain evidence="12">17A/GY</strain>
    </source>
</reference>
<evidence type="ECO:0000256" key="6">
    <source>
        <dbReference type="ARBA" id="ARBA00023054"/>
    </source>
</evidence>
<name>A0A9J7FMA0_CRIGR</name>
<dbReference type="PANTHER" id="PTHR21230">
    <property type="entry name" value="VESICLE TRANSPORT V-SNARE PROTEIN VTI1-RELATED"/>
    <property type="match status" value="1"/>
</dbReference>
<evidence type="ECO:0000256" key="3">
    <source>
        <dbReference type="ARBA" id="ARBA00022692"/>
    </source>
</evidence>
<dbReference type="CTD" id="143187"/>
<dbReference type="GO" id="GO:0005794">
    <property type="term" value="C:Golgi apparatus"/>
    <property type="evidence" value="ECO:0007669"/>
    <property type="project" value="TreeGrafter"/>
</dbReference>
<feature type="domain" description="Vesicle transport v-SNARE N-terminal" evidence="11">
    <location>
        <begin position="1"/>
        <end position="91"/>
    </location>
</feature>
<dbReference type="GO" id="GO:0005484">
    <property type="term" value="F:SNAP receptor activity"/>
    <property type="evidence" value="ECO:0007669"/>
    <property type="project" value="TreeGrafter"/>
</dbReference>
<dbReference type="RefSeq" id="XP_027262804.1">
    <property type="nucleotide sequence ID" value="XM_027407003.2"/>
</dbReference>
<keyword evidence="7" id="KW-0472">Membrane</keyword>
<dbReference type="GO" id="GO:0005829">
    <property type="term" value="C:cytosol"/>
    <property type="evidence" value="ECO:0007669"/>
    <property type="project" value="GOC"/>
</dbReference>
<keyword evidence="2" id="KW-0813">Transport</keyword>
<evidence type="ECO:0000256" key="7">
    <source>
        <dbReference type="ARBA" id="ARBA00023136"/>
    </source>
</evidence>
<feature type="region of interest" description="Disordered" evidence="10">
    <location>
        <begin position="155"/>
        <end position="213"/>
    </location>
</feature>
<keyword evidence="6 9" id="KW-0175">Coiled coil</keyword>
<evidence type="ECO:0000256" key="2">
    <source>
        <dbReference type="ARBA" id="ARBA00022448"/>
    </source>
</evidence>
<dbReference type="Gene3D" id="1.20.5.110">
    <property type="match status" value="1"/>
</dbReference>
<feature type="compositionally biased region" description="Basic and acidic residues" evidence="10">
    <location>
        <begin position="155"/>
        <end position="168"/>
    </location>
</feature>
<dbReference type="GO" id="GO:0006896">
    <property type="term" value="P:Golgi to vacuole transport"/>
    <property type="evidence" value="ECO:0007669"/>
    <property type="project" value="TreeGrafter"/>
</dbReference>
<evidence type="ECO:0000256" key="9">
    <source>
        <dbReference type="SAM" id="Coils"/>
    </source>
</evidence>
<dbReference type="GO" id="GO:0000149">
    <property type="term" value="F:SNARE binding"/>
    <property type="evidence" value="ECO:0007669"/>
    <property type="project" value="TreeGrafter"/>
</dbReference>
<dbReference type="GeneID" id="100773548"/>
<gene>
    <name evidence="13" type="primary">Vti1a</name>
</gene>
<dbReference type="InterPro" id="IPR010989">
    <property type="entry name" value="SNARE"/>
</dbReference>
<organism evidence="12 13">
    <name type="scientific">Cricetulus griseus</name>
    <name type="common">Chinese hamster</name>
    <name type="synonym">Cricetulus barabensis griseus</name>
    <dbReference type="NCBI Taxonomy" id="10029"/>
    <lineage>
        <taxon>Eukaryota</taxon>
        <taxon>Metazoa</taxon>
        <taxon>Chordata</taxon>
        <taxon>Craniata</taxon>
        <taxon>Vertebrata</taxon>
        <taxon>Euteleostomi</taxon>
        <taxon>Mammalia</taxon>
        <taxon>Eutheria</taxon>
        <taxon>Euarchontoglires</taxon>
        <taxon>Glires</taxon>
        <taxon>Rodentia</taxon>
        <taxon>Myomorpha</taxon>
        <taxon>Muroidea</taxon>
        <taxon>Cricetidae</taxon>
        <taxon>Cricetinae</taxon>
        <taxon>Cricetulus</taxon>
    </lineage>
</organism>
<dbReference type="GO" id="GO:0042147">
    <property type="term" value="P:retrograde transport, endosome to Golgi"/>
    <property type="evidence" value="ECO:0007669"/>
    <property type="project" value="TreeGrafter"/>
</dbReference>
<evidence type="ECO:0000313" key="12">
    <source>
        <dbReference type="Proteomes" id="UP001108280"/>
    </source>
</evidence>
<evidence type="ECO:0000256" key="1">
    <source>
        <dbReference type="ARBA" id="ARBA00006108"/>
    </source>
</evidence>
<evidence type="ECO:0000256" key="4">
    <source>
        <dbReference type="ARBA" id="ARBA00022927"/>
    </source>
</evidence>
<protein>
    <submittedName>
        <fullName evidence="13">Vesicle transport through interaction with t-SNAREs homolog 1A isoform X3</fullName>
    </submittedName>
</protein>
<dbReference type="GO" id="GO:0005789">
    <property type="term" value="C:endoplasmic reticulum membrane"/>
    <property type="evidence" value="ECO:0007669"/>
    <property type="project" value="TreeGrafter"/>
</dbReference>
<feature type="region of interest" description="Disordered" evidence="10">
    <location>
        <begin position="103"/>
        <end position="127"/>
    </location>
</feature>
<dbReference type="RefSeq" id="XP_007650743.1">
    <property type="nucleotide sequence ID" value="XM_007652553.4"/>
</dbReference>
<evidence type="ECO:0000313" key="13">
    <source>
        <dbReference type="RefSeq" id="XP_027262804.1"/>
    </source>
</evidence>
<dbReference type="InterPro" id="IPR007705">
    <property type="entry name" value="Vesicle_trsprt_v-SNARE_N"/>
</dbReference>
<proteinExistence type="inferred from homology"/>
<dbReference type="GO" id="GO:0031201">
    <property type="term" value="C:SNARE complex"/>
    <property type="evidence" value="ECO:0007669"/>
    <property type="project" value="TreeGrafter"/>
</dbReference>
<dbReference type="Proteomes" id="UP001108280">
    <property type="component" value="Chromosome 3"/>
</dbReference>
<feature type="compositionally biased region" description="Basic and acidic residues" evidence="10">
    <location>
        <begin position="114"/>
        <end position="127"/>
    </location>
</feature>
<dbReference type="Gene3D" id="1.20.58.400">
    <property type="entry name" value="t-snare proteins"/>
    <property type="match status" value="1"/>
</dbReference>
<evidence type="ECO:0000256" key="10">
    <source>
        <dbReference type="SAM" id="MobiDB-lite"/>
    </source>
</evidence>
<keyword evidence="4" id="KW-0653">Protein transport</keyword>
<evidence type="ECO:0000256" key="8">
    <source>
        <dbReference type="ARBA" id="ARBA00046280"/>
    </source>
</evidence>
<dbReference type="InterPro" id="IPR038407">
    <property type="entry name" value="v-SNARE_N_sf"/>
</dbReference>
<accession>A0A9J7FMA0</accession>
<dbReference type="SUPFAM" id="SSF47661">
    <property type="entry name" value="t-snare proteins"/>
    <property type="match status" value="1"/>
</dbReference>
<dbReference type="Pfam" id="PF05008">
    <property type="entry name" value="V-SNARE"/>
    <property type="match status" value="1"/>
</dbReference>
<dbReference type="GO" id="GO:0006891">
    <property type="term" value="P:intra-Golgi vesicle-mediated transport"/>
    <property type="evidence" value="ECO:0007669"/>
    <property type="project" value="TreeGrafter"/>
</dbReference>
<evidence type="ECO:0000256" key="5">
    <source>
        <dbReference type="ARBA" id="ARBA00022989"/>
    </source>
</evidence>
<dbReference type="GO" id="GO:0031902">
    <property type="term" value="C:late endosome membrane"/>
    <property type="evidence" value="ECO:0007669"/>
    <property type="project" value="TreeGrafter"/>
</dbReference>
<keyword evidence="3" id="KW-0812">Transmembrane</keyword>
<dbReference type="GO" id="GO:0006886">
    <property type="term" value="P:intracellular protein transport"/>
    <property type="evidence" value="ECO:0007669"/>
    <property type="project" value="InterPro"/>
</dbReference>